<keyword evidence="4" id="KW-1185">Reference proteome</keyword>
<dbReference type="InterPro" id="IPR014748">
    <property type="entry name" value="Enoyl-CoA_hydra_C"/>
</dbReference>
<accession>A0A9J7BQE6</accession>
<comment type="similarity">
    <text evidence="1 2">Belongs to the enoyl-CoA hydratase/isomerase family.</text>
</comment>
<organism evidence="3 4">
    <name type="scientific">Occallatibacter riparius</name>
    <dbReference type="NCBI Taxonomy" id="1002689"/>
    <lineage>
        <taxon>Bacteria</taxon>
        <taxon>Pseudomonadati</taxon>
        <taxon>Acidobacteriota</taxon>
        <taxon>Terriglobia</taxon>
        <taxon>Terriglobales</taxon>
        <taxon>Acidobacteriaceae</taxon>
        <taxon>Occallatibacter</taxon>
    </lineage>
</organism>
<dbReference type="Gene3D" id="1.10.12.10">
    <property type="entry name" value="Lyase 2-enoyl-coa Hydratase, Chain A, domain 2"/>
    <property type="match status" value="1"/>
</dbReference>
<dbReference type="InterPro" id="IPR051683">
    <property type="entry name" value="Enoyl-CoA_Hydratase/Isomerase"/>
</dbReference>
<dbReference type="GO" id="GO:0003824">
    <property type="term" value="F:catalytic activity"/>
    <property type="evidence" value="ECO:0007669"/>
    <property type="project" value="InterPro"/>
</dbReference>
<dbReference type="RefSeq" id="WP_260794418.1">
    <property type="nucleotide sequence ID" value="NZ_CP093313.1"/>
</dbReference>
<evidence type="ECO:0000313" key="4">
    <source>
        <dbReference type="Proteomes" id="UP001059380"/>
    </source>
</evidence>
<dbReference type="SUPFAM" id="SSF52096">
    <property type="entry name" value="ClpP/crotonase"/>
    <property type="match status" value="1"/>
</dbReference>
<dbReference type="InterPro" id="IPR018376">
    <property type="entry name" value="Enoyl-CoA_hyd/isom_CS"/>
</dbReference>
<reference evidence="3" key="1">
    <citation type="submission" date="2021-04" db="EMBL/GenBank/DDBJ databases">
        <title>Phylogenetic analysis of Acidobacteriaceae.</title>
        <authorList>
            <person name="Qiu L."/>
            <person name="Zhang Q."/>
        </authorList>
    </citation>
    <scope>NUCLEOTIDE SEQUENCE</scope>
    <source>
        <strain evidence="3">DSM 25168</strain>
    </source>
</reference>
<dbReference type="PANTHER" id="PTHR42964:SF1">
    <property type="entry name" value="POLYKETIDE BIOSYNTHESIS ENOYL-COA HYDRATASE PKSH-RELATED"/>
    <property type="match status" value="1"/>
</dbReference>
<dbReference type="AlphaFoldDB" id="A0A9J7BQE6"/>
<name>A0A9J7BQE6_9BACT</name>
<dbReference type="Proteomes" id="UP001059380">
    <property type="component" value="Chromosome"/>
</dbReference>
<evidence type="ECO:0000256" key="2">
    <source>
        <dbReference type="RuleBase" id="RU003707"/>
    </source>
</evidence>
<dbReference type="KEGG" id="orp:MOP44_02985"/>
<dbReference type="InterPro" id="IPR001753">
    <property type="entry name" value="Enoyl-CoA_hydra/iso"/>
</dbReference>
<dbReference type="Gene3D" id="3.90.226.10">
    <property type="entry name" value="2-enoyl-CoA Hydratase, Chain A, domain 1"/>
    <property type="match status" value="1"/>
</dbReference>
<dbReference type="PANTHER" id="PTHR42964">
    <property type="entry name" value="ENOYL-COA HYDRATASE"/>
    <property type="match status" value="1"/>
</dbReference>
<protein>
    <submittedName>
        <fullName evidence="3">Enoyl-CoA hydratase/isomerase family protein</fullName>
    </submittedName>
</protein>
<gene>
    <name evidence="3" type="ORF">MOP44_02985</name>
</gene>
<dbReference type="EMBL" id="CP093313">
    <property type="protein sequence ID" value="UWZ84912.1"/>
    <property type="molecule type" value="Genomic_DNA"/>
</dbReference>
<dbReference type="Pfam" id="PF00378">
    <property type="entry name" value="ECH_1"/>
    <property type="match status" value="1"/>
</dbReference>
<evidence type="ECO:0000313" key="3">
    <source>
        <dbReference type="EMBL" id="UWZ84912.1"/>
    </source>
</evidence>
<sequence length="264" mass="28337">MGEQTIEVENRGAVAWLWLNRPALHNALNEELIRELTLVMRGLRDDPAVRVIVLSGRGRSFCAGADIESMKRLGAASRAENRDNARELADLFHAIASSPKPTIARVNGAAIGGGLGLVSACDIVIASSDAKFAASEVRLGLIPATIGPYVVRAIGPRWARRLFQTAERITAAQAERIGLVHETVEAEALDARVESIVNDLLAGAPGAQHAAKDLIDAVANRPITAELIEYTAERIAVIRAQDEAKEGLSAYLEKRKPGWTPQTS</sequence>
<dbReference type="CDD" id="cd06558">
    <property type="entry name" value="crotonase-like"/>
    <property type="match status" value="1"/>
</dbReference>
<evidence type="ECO:0000256" key="1">
    <source>
        <dbReference type="ARBA" id="ARBA00005254"/>
    </source>
</evidence>
<proteinExistence type="inferred from homology"/>
<dbReference type="InterPro" id="IPR029045">
    <property type="entry name" value="ClpP/crotonase-like_dom_sf"/>
</dbReference>
<dbReference type="PROSITE" id="PS00166">
    <property type="entry name" value="ENOYL_COA_HYDRATASE"/>
    <property type="match status" value="1"/>
</dbReference>